<evidence type="ECO:0000313" key="1">
    <source>
        <dbReference type="EMBL" id="KAF3202909.1"/>
    </source>
</evidence>
<gene>
    <name evidence="1" type="ORF">TWF106_002237</name>
</gene>
<dbReference type="EMBL" id="WIWS01000140">
    <property type="protein sequence ID" value="KAF3202909.1"/>
    <property type="molecule type" value="Genomic_DNA"/>
</dbReference>
<protein>
    <submittedName>
        <fullName evidence="1">Uncharacterized protein</fullName>
    </submittedName>
</protein>
<dbReference type="Proteomes" id="UP000472727">
    <property type="component" value="Unassembled WGS sequence"/>
</dbReference>
<comment type="caution">
    <text evidence="1">The sequence shown here is derived from an EMBL/GenBank/DDBJ whole genome shotgun (WGS) entry which is preliminary data.</text>
</comment>
<sequence>MSFVSKVFSRVMGTPKEEPELSPDQEAFWKAYVFSLQEEVMPEPNPEQIFFPALQSTVGVLAGDNVPPEVTNYGIYKWGDGVMSSSQPLYLGGGSGSYILNLQHLLCANVRYVTYVDVGSDPSPGEYEAYLHAVKQSEAAKEDYLAEFKQALELYKASPGSYTTIDEWAEANYPSFNETKAAWQSAVGNESNLRLQVYGPEAAPKNTALENIVQALATTSEPGFNMPTTTDNVKLDDGQSLAAARGKKVDFPPYAKIFSPLYSIEGDYKGQIGTWAAEMSANKLEPKTIELEVEKFIKANWEEKGFTHVSGDGFVGFFIGAWANYDRKDEFDKIFNSMTANDYQATLEIYGQEIFPLQPGQWDIPDVVHVFPKLEKGAPKDMMDFIQPKAVVVAYTIGMKVQFKDQFATDFNSHFKSITKQSGGFVIFGIDIGLGGESTSETEKTTHKATYDESSGVLTVLPNNDGRAILLGMVGQRSNGPPPPAK</sequence>
<organism evidence="1 2">
    <name type="scientific">Orbilia oligospora</name>
    <name type="common">Nematode-trapping fungus</name>
    <name type="synonym">Arthrobotrys oligospora</name>
    <dbReference type="NCBI Taxonomy" id="2813651"/>
    <lineage>
        <taxon>Eukaryota</taxon>
        <taxon>Fungi</taxon>
        <taxon>Dikarya</taxon>
        <taxon>Ascomycota</taxon>
        <taxon>Pezizomycotina</taxon>
        <taxon>Orbiliomycetes</taxon>
        <taxon>Orbiliales</taxon>
        <taxon>Orbiliaceae</taxon>
        <taxon>Orbilia</taxon>
    </lineage>
</organism>
<reference evidence="1 2" key="1">
    <citation type="submission" date="2019-06" db="EMBL/GenBank/DDBJ databases">
        <authorList>
            <person name="Palmer J.M."/>
        </authorList>
    </citation>
    <scope>NUCLEOTIDE SEQUENCE [LARGE SCALE GENOMIC DNA]</scope>
    <source>
        <strain evidence="1 2">TWF106</strain>
    </source>
</reference>
<proteinExistence type="predicted"/>
<evidence type="ECO:0000313" key="2">
    <source>
        <dbReference type="Proteomes" id="UP000472727"/>
    </source>
</evidence>
<name>A0A7C8Q987_ORBOL</name>
<dbReference type="AlphaFoldDB" id="A0A7C8Q987"/>
<accession>A0A7C8Q987</accession>